<name>A0A2P6MRR6_9EUKA</name>
<feature type="region of interest" description="Disordered" evidence="8">
    <location>
        <begin position="173"/>
        <end position="212"/>
    </location>
</feature>
<dbReference type="InterPro" id="IPR027417">
    <property type="entry name" value="P-loop_NTPase"/>
</dbReference>
<evidence type="ECO:0000256" key="7">
    <source>
        <dbReference type="ARBA" id="ARBA00023289"/>
    </source>
</evidence>
<dbReference type="GO" id="GO:0003924">
    <property type="term" value="F:GTPase activity"/>
    <property type="evidence" value="ECO:0007669"/>
    <property type="project" value="InterPro"/>
</dbReference>
<dbReference type="SMART" id="SM00176">
    <property type="entry name" value="RAN"/>
    <property type="match status" value="1"/>
</dbReference>
<dbReference type="AlphaFoldDB" id="A0A2P6MRR6"/>
<evidence type="ECO:0000256" key="8">
    <source>
        <dbReference type="SAM" id="MobiDB-lite"/>
    </source>
</evidence>
<comment type="similarity">
    <text evidence="2">Belongs to the small GTPase superfamily. Rab family.</text>
</comment>
<dbReference type="SMART" id="SM00174">
    <property type="entry name" value="RHO"/>
    <property type="match status" value="1"/>
</dbReference>
<comment type="subcellular location">
    <subcellularLocation>
        <location evidence="1">Membrane</location>
        <topology evidence="1">Lipid-anchor</topology>
    </subcellularLocation>
</comment>
<dbReference type="STRING" id="1890364.A0A2P6MRR6"/>
<dbReference type="SMART" id="SM00173">
    <property type="entry name" value="RAS"/>
    <property type="match status" value="1"/>
</dbReference>
<keyword evidence="6" id="KW-0449">Lipoprotein</keyword>
<accession>A0A2P6MRR6</accession>
<dbReference type="InterPro" id="IPR005225">
    <property type="entry name" value="Small_GTP-bd"/>
</dbReference>
<evidence type="ECO:0000256" key="2">
    <source>
        <dbReference type="ARBA" id="ARBA00006270"/>
    </source>
</evidence>
<dbReference type="FunFam" id="3.40.50.300:FF:000274">
    <property type="entry name" value="ras-related protein RABA5a"/>
    <property type="match status" value="1"/>
</dbReference>
<proteinExistence type="inferred from homology"/>
<dbReference type="InParanoid" id="A0A2P6MRR6"/>
<evidence type="ECO:0000313" key="9">
    <source>
        <dbReference type="EMBL" id="PRP74398.1"/>
    </source>
</evidence>
<dbReference type="SUPFAM" id="SSF52540">
    <property type="entry name" value="P-loop containing nucleoside triphosphate hydrolases"/>
    <property type="match status" value="1"/>
</dbReference>
<dbReference type="PANTHER" id="PTHR47979">
    <property type="entry name" value="DRAB11-RELATED"/>
    <property type="match status" value="1"/>
</dbReference>
<evidence type="ECO:0000256" key="1">
    <source>
        <dbReference type="ARBA" id="ARBA00004635"/>
    </source>
</evidence>
<dbReference type="GO" id="GO:0016020">
    <property type="term" value="C:membrane"/>
    <property type="evidence" value="ECO:0007669"/>
    <property type="project" value="UniProtKB-SubCell"/>
</dbReference>
<protein>
    <submittedName>
        <fullName evidence="9">Ras-related protein Rab-11B</fullName>
    </submittedName>
</protein>
<keyword evidence="10" id="KW-1185">Reference proteome</keyword>
<evidence type="ECO:0000313" key="10">
    <source>
        <dbReference type="Proteomes" id="UP000241769"/>
    </source>
</evidence>
<evidence type="ECO:0000256" key="6">
    <source>
        <dbReference type="ARBA" id="ARBA00023288"/>
    </source>
</evidence>
<dbReference type="Gene3D" id="3.40.50.300">
    <property type="entry name" value="P-loop containing nucleotide triphosphate hydrolases"/>
    <property type="match status" value="1"/>
</dbReference>
<dbReference type="PROSITE" id="PS51420">
    <property type="entry name" value="RHO"/>
    <property type="match status" value="1"/>
</dbReference>
<dbReference type="SMART" id="SM00175">
    <property type="entry name" value="RAB"/>
    <property type="match status" value="1"/>
</dbReference>
<keyword evidence="4" id="KW-0342">GTP-binding</keyword>
<keyword evidence="5" id="KW-0472">Membrane</keyword>
<dbReference type="PRINTS" id="PR00449">
    <property type="entry name" value="RASTRNSFRMNG"/>
</dbReference>
<evidence type="ECO:0000256" key="5">
    <source>
        <dbReference type="ARBA" id="ARBA00023136"/>
    </source>
</evidence>
<evidence type="ECO:0000256" key="4">
    <source>
        <dbReference type="ARBA" id="ARBA00023134"/>
    </source>
</evidence>
<dbReference type="PROSITE" id="PS51419">
    <property type="entry name" value="RAB"/>
    <property type="match status" value="1"/>
</dbReference>
<evidence type="ECO:0000256" key="3">
    <source>
        <dbReference type="ARBA" id="ARBA00022741"/>
    </source>
</evidence>
<dbReference type="Pfam" id="PF00071">
    <property type="entry name" value="Ras"/>
    <property type="match status" value="1"/>
</dbReference>
<sequence length="212" mass="23177">MSDDESATMYKVLVTGDSSVGKTNIISRFTSNEFALENKATIGVEFGHAEVTVSDGTEVKVQIWDTAGQERFRAITRGYYRGAHAALIVFDITKAATFKNVPKWLSELHEHADKDITVMLVGNKSDLKTNREVATEEAKKYAQQNSLLYIETSALDGENISEAFNTTIDTMHKKLKPDPSKGEKKAEANISSGVTIKPTISEPATPQKGGCC</sequence>
<comment type="caution">
    <text evidence="9">The sequence shown here is derived from an EMBL/GenBank/DDBJ whole genome shotgun (WGS) entry which is preliminary data.</text>
</comment>
<keyword evidence="3" id="KW-0547">Nucleotide-binding</keyword>
<dbReference type="EMBL" id="MDYQ01000464">
    <property type="protein sequence ID" value="PRP74398.1"/>
    <property type="molecule type" value="Genomic_DNA"/>
</dbReference>
<feature type="compositionally biased region" description="Basic and acidic residues" evidence="8">
    <location>
        <begin position="173"/>
        <end position="187"/>
    </location>
</feature>
<dbReference type="PROSITE" id="PS51421">
    <property type="entry name" value="RAS"/>
    <property type="match status" value="1"/>
</dbReference>
<organism evidence="9 10">
    <name type="scientific">Planoprotostelium fungivorum</name>
    <dbReference type="NCBI Taxonomy" id="1890364"/>
    <lineage>
        <taxon>Eukaryota</taxon>
        <taxon>Amoebozoa</taxon>
        <taxon>Evosea</taxon>
        <taxon>Variosea</taxon>
        <taxon>Cavosteliida</taxon>
        <taxon>Cavosteliaceae</taxon>
        <taxon>Planoprotostelium</taxon>
    </lineage>
</organism>
<dbReference type="Proteomes" id="UP000241769">
    <property type="component" value="Unassembled WGS sequence"/>
</dbReference>
<dbReference type="OrthoDB" id="9989112at2759"/>
<dbReference type="InterPro" id="IPR001806">
    <property type="entry name" value="Small_GTPase"/>
</dbReference>
<dbReference type="NCBIfam" id="TIGR00231">
    <property type="entry name" value="small_GTP"/>
    <property type="match status" value="1"/>
</dbReference>
<dbReference type="GO" id="GO:0005525">
    <property type="term" value="F:GTP binding"/>
    <property type="evidence" value="ECO:0007669"/>
    <property type="project" value="UniProtKB-KW"/>
</dbReference>
<dbReference type="InterPro" id="IPR050209">
    <property type="entry name" value="Rab_GTPases_membrane_traffic"/>
</dbReference>
<gene>
    <name evidence="9" type="ORF">PROFUN_10296</name>
</gene>
<reference evidence="9 10" key="1">
    <citation type="journal article" date="2018" name="Genome Biol. Evol.">
        <title>Multiple Roots of Fruiting Body Formation in Amoebozoa.</title>
        <authorList>
            <person name="Hillmann F."/>
            <person name="Forbes G."/>
            <person name="Novohradska S."/>
            <person name="Ferling I."/>
            <person name="Riege K."/>
            <person name="Groth M."/>
            <person name="Westermann M."/>
            <person name="Marz M."/>
            <person name="Spaller T."/>
            <person name="Winckler T."/>
            <person name="Schaap P."/>
            <person name="Glockner G."/>
        </authorList>
    </citation>
    <scope>NUCLEOTIDE SEQUENCE [LARGE SCALE GENOMIC DNA]</scope>
    <source>
        <strain evidence="9 10">Jena</strain>
    </source>
</reference>
<keyword evidence="7" id="KW-0636">Prenylation</keyword>